<dbReference type="Proteomes" id="UP000471745">
    <property type="component" value="Unassembled WGS sequence"/>
</dbReference>
<sequence length="77" mass="7911">ERAALLARLRTMGLTRAQGRRLLILESLPQAVLAAVGGALTAWAAIRLLAPGIDLTTVAVSTGAPAAGRALLRADQL</sequence>
<accession>A0A9X5CKJ5</accession>
<gene>
    <name evidence="2" type="ORF">G3I18_16485</name>
</gene>
<keyword evidence="1" id="KW-0472">Membrane</keyword>
<keyword evidence="1" id="KW-0812">Transmembrane</keyword>
<organism evidence="2 3">
    <name type="scientific">Actinospica acidiphila</name>
    <dbReference type="NCBI Taxonomy" id="304899"/>
    <lineage>
        <taxon>Bacteria</taxon>
        <taxon>Bacillati</taxon>
        <taxon>Actinomycetota</taxon>
        <taxon>Actinomycetes</taxon>
        <taxon>Catenulisporales</taxon>
        <taxon>Actinospicaceae</taxon>
        <taxon>Actinospica</taxon>
    </lineage>
</organism>
<comment type="caution">
    <text evidence="2">The sequence shown here is derived from an EMBL/GenBank/DDBJ whole genome shotgun (WGS) entry which is preliminary data.</text>
</comment>
<evidence type="ECO:0000256" key="1">
    <source>
        <dbReference type="SAM" id="Phobius"/>
    </source>
</evidence>
<keyword evidence="3" id="KW-1185">Reference proteome</keyword>
<proteinExistence type="predicted"/>
<feature type="non-terminal residue" evidence="2">
    <location>
        <position position="1"/>
    </location>
</feature>
<reference evidence="2 3" key="1">
    <citation type="submission" date="2020-01" db="EMBL/GenBank/DDBJ databases">
        <title>Insect and environment-associated Actinomycetes.</title>
        <authorList>
            <person name="Currrie C."/>
            <person name="Chevrette M."/>
            <person name="Carlson C."/>
            <person name="Stubbendieck R."/>
            <person name="Wendt-Pienkowski E."/>
        </authorList>
    </citation>
    <scope>NUCLEOTIDE SEQUENCE [LARGE SCALE GENOMIC DNA]</scope>
    <source>
        <strain evidence="2 3">SID8189</strain>
    </source>
</reference>
<evidence type="ECO:0000313" key="3">
    <source>
        <dbReference type="Proteomes" id="UP000471745"/>
    </source>
</evidence>
<dbReference type="AlphaFoldDB" id="A0A9X5CKJ5"/>
<keyword evidence="1" id="KW-1133">Transmembrane helix</keyword>
<protein>
    <submittedName>
        <fullName evidence="2">ABC transporter permease</fullName>
    </submittedName>
</protein>
<feature type="non-terminal residue" evidence="2">
    <location>
        <position position="77"/>
    </location>
</feature>
<evidence type="ECO:0000313" key="2">
    <source>
        <dbReference type="EMBL" id="NEC50160.1"/>
    </source>
</evidence>
<feature type="transmembrane region" description="Helical" evidence="1">
    <location>
        <begin position="21"/>
        <end position="46"/>
    </location>
</feature>
<name>A0A9X5CKJ5_9ACTN</name>
<dbReference type="EMBL" id="JAAGNA010000568">
    <property type="protein sequence ID" value="NEC50160.1"/>
    <property type="molecule type" value="Genomic_DNA"/>
</dbReference>